<name>A0A2I0U7J3_LIMLA</name>
<gene>
    <name evidence="1" type="ORF">llap_7712</name>
</gene>
<keyword evidence="2" id="KW-1185">Reference proteome</keyword>
<protein>
    <recommendedName>
        <fullName evidence="3">Rna-directed dna polymerase from mobile element jockey-like</fullName>
    </recommendedName>
</protein>
<sequence length="134" mass="14948">MHMFRFGFLQSVVQRNEGPKKNPYIMDYVSGDAEATYSDIDSGIKCTLTKFADDTKVSAVIDMPEGRDAIQRDLDRLKKWARSPELDAIFQLWPHQYRVEGDNDLPRPAGHTLPCAAQDSIGPLGDKGTLLAHG</sequence>
<dbReference type="OrthoDB" id="9401175at2759"/>
<dbReference type="EMBL" id="KZ506047">
    <property type="protein sequence ID" value="PKU41982.1"/>
    <property type="molecule type" value="Genomic_DNA"/>
</dbReference>
<evidence type="ECO:0008006" key="3">
    <source>
        <dbReference type="Google" id="ProtNLM"/>
    </source>
</evidence>
<dbReference type="Proteomes" id="UP000233556">
    <property type="component" value="Unassembled WGS sequence"/>
</dbReference>
<dbReference type="AlphaFoldDB" id="A0A2I0U7J3"/>
<evidence type="ECO:0000313" key="2">
    <source>
        <dbReference type="Proteomes" id="UP000233556"/>
    </source>
</evidence>
<evidence type="ECO:0000313" key="1">
    <source>
        <dbReference type="EMBL" id="PKU41982.1"/>
    </source>
</evidence>
<accession>A0A2I0U7J3</accession>
<organism evidence="1 2">
    <name type="scientific">Limosa lapponica baueri</name>
    <dbReference type="NCBI Taxonomy" id="1758121"/>
    <lineage>
        <taxon>Eukaryota</taxon>
        <taxon>Metazoa</taxon>
        <taxon>Chordata</taxon>
        <taxon>Craniata</taxon>
        <taxon>Vertebrata</taxon>
        <taxon>Euteleostomi</taxon>
        <taxon>Archelosauria</taxon>
        <taxon>Archosauria</taxon>
        <taxon>Dinosauria</taxon>
        <taxon>Saurischia</taxon>
        <taxon>Theropoda</taxon>
        <taxon>Coelurosauria</taxon>
        <taxon>Aves</taxon>
        <taxon>Neognathae</taxon>
        <taxon>Neoaves</taxon>
        <taxon>Charadriiformes</taxon>
        <taxon>Scolopacidae</taxon>
        <taxon>Limosa</taxon>
    </lineage>
</organism>
<reference evidence="2" key="1">
    <citation type="submission" date="2017-11" db="EMBL/GenBank/DDBJ databases">
        <authorList>
            <person name="Lima N.C."/>
            <person name="Parody-Merino A.M."/>
            <person name="Battley P.F."/>
            <person name="Fidler A.E."/>
            <person name="Prosdocimi F."/>
        </authorList>
    </citation>
    <scope>NUCLEOTIDE SEQUENCE [LARGE SCALE GENOMIC DNA]</scope>
</reference>
<reference evidence="2" key="2">
    <citation type="submission" date="2017-12" db="EMBL/GenBank/DDBJ databases">
        <title>Genome sequence of the Bar-tailed Godwit (Limosa lapponica baueri).</title>
        <authorList>
            <person name="Lima N.C.B."/>
            <person name="Parody-Merino A.M."/>
            <person name="Battley P.F."/>
            <person name="Fidler A.E."/>
            <person name="Prosdocimi F."/>
        </authorList>
    </citation>
    <scope>NUCLEOTIDE SEQUENCE [LARGE SCALE GENOMIC DNA]</scope>
</reference>
<proteinExistence type="predicted"/>